<reference evidence="1 2" key="1">
    <citation type="submission" date="2018-11" db="EMBL/GenBank/DDBJ databases">
        <title>Gordonia insulae sp. nov., isolated from an island soil.</title>
        <authorList>
            <person name="Kim Y.S."/>
            <person name="Kim S.B."/>
        </authorList>
    </citation>
    <scope>NUCLEOTIDE SEQUENCE [LARGE SCALE GENOMIC DNA]</scope>
    <source>
        <strain evidence="1 2">MMS17-SY073</strain>
    </source>
</reference>
<dbReference type="EMBL" id="CP033972">
    <property type="protein sequence ID" value="AZG47172.1"/>
    <property type="molecule type" value="Genomic_DNA"/>
</dbReference>
<sequence>MIKLLVIVVVAAAIAIALVVIGSWVVSGVRSLGTGIGRLVRGDGTAGDDRPELPAIDASAEVPDDPFAQLADDLRAARARRWSRCRAIQEFAEPTESRRYLDLAVDTWTGGSDDSAQLRNDPIGEIAISAGMVADRVSDYPAWKLAFFDLHGVRVDLAAEVVALTTSAAHVHEQVALLGEPPTHLRADEDVVDTYTAKALLLSRRLDGLVERLGALGEYQQIVAAIQQRQDKRDWLDRVSAIDEFENEVDAQWDVSEADRMRATADESEMLASIYLDALAPLAKTLEHRDDG</sequence>
<dbReference type="OrthoDB" id="4369272at2"/>
<gene>
    <name evidence="1" type="ORF">D7316_03780</name>
</gene>
<dbReference type="KEGG" id="gom:D7316_03780"/>
<dbReference type="RefSeq" id="WP_124709577.1">
    <property type="nucleotide sequence ID" value="NZ_CP033972.1"/>
</dbReference>
<dbReference type="AlphaFoldDB" id="A0A3G8JRS5"/>
<protein>
    <submittedName>
        <fullName evidence="1">Uncharacterized protein</fullName>
    </submittedName>
</protein>
<evidence type="ECO:0000313" key="2">
    <source>
        <dbReference type="Proteomes" id="UP000271469"/>
    </source>
</evidence>
<name>A0A3G8JRS5_9ACTN</name>
<accession>A0A3G8JRS5</accession>
<evidence type="ECO:0000313" key="1">
    <source>
        <dbReference type="EMBL" id="AZG47172.1"/>
    </source>
</evidence>
<proteinExistence type="predicted"/>
<dbReference type="Proteomes" id="UP000271469">
    <property type="component" value="Chromosome"/>
</dbReference>
<organism evidence="1 2">
    <name type="scientific">Gordonia insulae</name>
    <dbReference type="NCBI Taxonomy" id="2420509"/>
    <lineage>
        <taxon>Bacteria</taxon>
        <taxon>Bacillati</taxon>
        <taxon>Actinomycetota</taxon>
        <taxon>Actinomycetes</taxon>
        <taxon>Mycobacteriales</taxon>
        <taxon>Gordoniaceae</taxon>
        <taxon>Gordonia</taxon>
    </lineage>
</organism>
<keyword evidence="2" id="KW-1185">Reference proteome</keyword>